<protein>
    <submittedName>
        <fullName evidence="7">Nitroreductase family protein</fullName>
    </submittedName>
</protein>
<feature type="domain" description="4Fe-4S ferredoxin-type" evidence="6">
    <location>
        <begin position="34"/>
        <end position="64"/>
    </location>
</feature>
<dbReference type="Gene3D" id="3.40.109.10">
    <property type="entry name" value="NADH Oxidase"/>
    <property type="match status" value="1"/>
</dbReference>
<sequence>MPLIHIDTEKCLGDGLCLKACSIDLFRMGEDKKAVWKTDEEAKCIQCGHCVAVCPAAAIRLHDMDPEAMEPAALNIPEEQAARLFMSRRSIRHFRNRPVDRGQVEKALHIANYAPTGANRRDVGYSFVDSPDAIARVRELLAEWMEAFPRWKKHVDNYRHGRDTILRGAPLLLTVYADELPSRWGDFEAPAYMSPQACAGAASYLELVLHTMGIGTCWSGLIVRGAPAVPELRQFLGIPEGKMVYAAFLAGYPAIRYVRIPWRKPPALTWV</sequence>
<evidence type="ECO:0000256" key="2">
    <source>
        <dbReference type="ARBA" id="ARBA00022723"/>
    </source>
</evidence>
<dbReference type="Pfam" id="PF00881">
    <property type="entry name" value="Nitroreductase"/>
    <property type="match status" value="1"/>
</dbReference>
<evidence type="ECO:0000256" key="5">
    <source>
        <dbReference type="ARBA" id="ARBA00023014"/>
    </source>
</evidence>
<accession>A0A921AXI9</accession>
<reference evidence="7" key="1">
    <citation type="journal article" date="2021" name="PeerJ">
        <title>Extensive microbial diversity within the chicken gut microbiome revealed by metagenomics and culture.</title>
        <authorList>
            <person name="Gilroy R."/>
            <person name="Ravi A."/>
            <person name="Getino M."/>
            <person name="Pursley I."/>
            <person name="Horton D.L."/>
            <person name="Alikhan N.F."/>
            <person name="Baker D."/>
            <person name="Gharbi K."/>
            <person name="Hall N."/>
            <person name="Watson M."/>
            <person name="Adriaenssens E.M."/>
            <person name="Foster-Nyarko E."/>
            <person name="Jarju S."/>
            <person name="Secka A."/>
            <person name="Antonio M."/>
            <person name="Oren A."/>
            <person name="Chaudhuri R.R."/>
            <person name="La Ragione R."/>
            <person name="Hildebrand F."/>
            <person name="Pallen M.J."/>
        </authorList>
    </citation>
    <scope>NUCLEOTIDE SEQUENCE</scope>
    <source>
        <strain evidence="7">ChiGjej2B2-19336</strain>
    </source>
</reference>
<feature type="domain" description="4Fe-4S ferredoxin-type" evidence="6">
    <location>
        <begin position="2"/>
        <end position="31"/>
    </location>
</feature>
<dbReference type="InterPro" id="IPR017900">
    <property type="entry name" value="4Fe4S_Fe_S_CS"/>
</dbReference>
<dbReference type="Gene3D" id="3.30.70.20">
    <property type="match status" value="1"/>
</dbReference>
<dbReference type="GO" id="GO:0016491">
    <property type="term" value="F:oxidoreductase activity"/>
    <property type="evidence" value="ECO:0007669"/>
    <property type="project" value="UniProtKB-KW"/>
</dbReference>
<dbReference type="PROSITE" id="PS00198">
    <property type="entry name" value="4FE4S_FER_1"/>
    <property type="match status" value="1"/>
</dbReference>
<dbReference type="RefSeq" id="WP_304123100.1">
    <property type="nucleotide sequence ID" value="NZ_DYZA01000200.1"/>
</dbReference>
<evidence type="ECO:0000313" key="8">
    <source>
        <dbReference type="Proteomes" id="UP000698963"/>
    </source>
</evidence>
<dbReference type="InterPro" id="IPR000415">
    <property type="entry name" value="Nitroreductase-like"/>
</dbReference>
<dbReference type="CDD" id="cd02143">
    <property type="entry name" value="nitroreductase_FeS-like"/>
    <property type="match status" value="1"/>
</dbReference>
<dbReference type="PANTHER" id="PTHR43673:SF10">
    <property type="entry name" value="NADH DEHYDROGENASE_NAD(P)H NITROREDUCTASE XCC3605-RELATED"/>
    <property type="match status" value="1"/>
</dbReference>
<dbReference type="SUPFAM" id="SSF54862">
    <property type="entry name" value="4Fe-4S ferredoxins"/>
    <property type="match status" value="1"/>
</dbReference>
<dbReference type="PANTHER" id="PTHR43673">
    <property type="entry name" value="NAD(P)H NITROREDUCTASE YDGI-RELATED"/>
    <property type="match status" value="1"/>
</dbReference>
<evidence type="ECO:0000256" key="1">
    <source>
        <dbReference type="ARBA" id="ARBA00007118"/>
    </source>
</evidence>
<dbReference type="Pfam" id="PF13187">
    <property type="entry name" value="Fer4_9"/>
    <property type="match status" value="1"/>
</dbReference>
<dbReference type="Proteomes" id="UP000698963">
    <property type="component" value="Unassembled WGS sequence"/>
</dbReference>
<proteinExistence type="inferred from homology"/>
<dbReference type="EMBL" id="DYZA01000200">
    <property type="protein sequence ID" value="HJD97929.1"/>
    <property type="molecule type" value="Genomic_DNA"/>
</dbReference>
<dbReference type="SUPFAM" id="SSF55469">
    <property type="entry name" value="FMN-dependent nitroreductase-like"/>
    <property type="match status" value="1"/>
</dbReference>
<dbReference type="GO" id="GO:0051536">
    <property type="term" value="F:iron-sulfur cluster binding"/>
    <property type="evidence" value="ECO:0007669"/>
    <property type="project" value="UniProtKB-KW"/>
</dbReference>
<comment type="similarity">
    <text evidence="1">Belongs to the nitroreductase family.</text>
</comment>
<dbReference type="InterPro" id="IPR029479">
    <property type="entry name" value="Nitroreductase"/>
</dbReference>
<gene>
    <name evidence="7" type="ORF">K8W16_09835</name>
</gene>
<dbReference type="InterPro" id="IPR017896">
    <property type="entry name" value="4Fe4S_Fe-S-bd"/>
</dbReference>
<dbReference type="PROSITE" id="PS51379">
    <property type="entry name" value="4FE4S_FER_2"/>
    <property type="match status" value="2"/>
</dbReference>
<dbReference type="GO" id="GO:0046872">
    <property type="term" value="F:metal ion binding"/>
    <property type="evidence" value="ECO:0007669"/>
    <property type="project" value="UniProtKB-KW"/>
</dbReference>
<evidence type="ECO:0000256" key="4">
    <source>
        <dbReference type="ARBA" id="ARBA00023004"/>
    </source>
</evidence>
<organism evidence="7 8">
    <name type="scientific">Mailhella massiliensis</name>
    <dbReference type="NCBI Taxonomy" id="1903261"/>
    <lineage>
        <taxon>Bacteria</taxon>
        <taxon>Pseudomonadati</taxon>
        <taxon>Thermodesulfobacteriota</taxon>
        <taxon>Desulfovibrionia</taxon>
        <taxon>Desulfovibrionales</taxon>
        <taxon>Desulfovibrionaceae</taxon>
        <taxon>Mailhella</taxon>
    </lineage>
</organism>
<comment type="caution">
    <text evidence="7">The sequence shown here is derived from an EMBL/GenBank/DDBJ whole genome shotgun (WGS) entry which is preliminary data.</text>
</comment>
<evidence type="ECO:0000259" key="6">
    <source>
        <dbReference type="PROSITE" id="PS51379"/>
    </source>
</evidence>
<evidence type="ECO:0000256" key="3">
    <source>
        <dbReference type="ARBA" id="ARBA00023002"/>
    </source>
</evidence>
<keyword evidence="5" id="KW-0411">Iron-sulfur</keyword>
<keyword evidence="4" id="KW-0408">Iron</keyword>
<keyword evidence="3" id="KW-0560">Oxidoreductase</keyword>
<dbReference type="AlphaFoldDB" id="A0A921AXI9"/>
<keyword evidence="2" id="KW-0479">Metal-binding</keyword>
<evidence type="ECO:0000313" key="7">
    <source>
        <dbReference type="EMBL" id="HJD97929.1"/>
    </source>
</evidence>
<name>A0A921AXI9_9BACT</name>
<reference evidence="7" key="2">
    <citation type="submission" date="2021-09" db="EMBL/GenBank/DDBJ databases">
        <authorList>
            <person name="Gilroy R."/>
        </authorList>
    </citation>
    <scope>NUCLEOTIDE SEQUENCE</scope>
    <source>
        <strain evidence="7">ChiGjej2B2-19336</strain>
    </source>
</reference>